<evidence type="ECO:0000256" key="3">
    <source>
        <dbReference type="ARBA" id="ARBA00023125"/>
    </source>
</evidence>
<dbReference type="SUPFAM" id="SSF53850">
    <property type="entry name" value="Periplasmic binding protein-like II"/>
    <property type="match status" value="1"/>
</dbReference>
<dbReference type="AlphaFoldDB" id="A0A2I3CNZ7"/>
<dbReference type="Pfam" id="PF00126">
    <property type="entry name" value="HTH_1"/>
    <property type="match status" value="1"/>
</dbReference>
<dbReference type="EMBL" id="CP006719">
    <property type="protein sequence ID" value="AGV19637.1"/>
    <property type="molecule type" value="Genomic_DNA"/>
</dbReference>
<sequence length="317" mass="36151">MGGIDVNLSQIDLNLLFVLKHLLEEKHVSNTAMALNMSQSAVSRALQKMRVFFNDELLVRKKYGYELTPKAESVRQDINNVITSLEKLAHRDSFDPSTVSSTVKVYGLLPQINTLMPKVIAKIRQEAPNLKVSLDSAPKRHFDALVAGDVHFALSSHQPPSSEQNIYRMVVAKRTFRLLMSRYHPLADLELTPERLAEFDFGQVSLQGEKRLSFEHKYQELGLANKKKRLSAPVQLNNFSSAPSIAAETEIIFHLPTPFAEAACQDPRLIVREVPAELQLDFQEVFLYWHKRFNDDPMCEWVREIFKQLYVGTDTLA</sequence>
<organism evidence="6 7">
    <name type="scientific">Vibrio alginolyticus (strain ATCC 17749 / DSM 2171 / NBRC 15630 / NCIMB 1903 / NCTC 12160 / XII-53)</name>
    <dbReference type="NCBI Taxonomy" id="1219076"/>
    <lineage>
        <taxon>Bacteria</taxon>
        <taxon>Pseudomonadati</taxon>
        <taxon>Pseudomonadota</taxon>
        <taxon>Gammaproteobacteria</taxon>
        <taxon>Vibrionales</taxon>
        <taxon>Vibrionaceae</taxon>
        <taxon>Vibrio</taxon>
    </lineage>
</organism>
<dbReference type="InterPro" id="IPR036390">
    <property type="entry name" value="WH_DNA-bd_sf"/>
</dbReference>
<dbReference type="CDD" id="cd08417">
    <property type="entry name" value="PBP2_Nitroaromatics_like"/>
    <property type="match status" value="1"/>
</dbReference>
<dbReference type="Proteomes" id="UP000016714">
    <property type="component" value="Chromosome 2"/>
</dbReference>
<dbReference type="PANTHER" id="PTHR30118">
    <property type="entry name" value="HTH-TYPE TRANSCRIPTIONAL REGULATOR LEUO-RELATED"/>
    <property type="match status" value="1"/>
</dbReference>
<keyword evidence="3" id="KW-0238">DNA-binding</keyword>
<feature type="domain" description="HTH lysR-type" evidence="5">
    <location>
        <begin position="11"/>
        <end position="68"/>
    </location>
</feature>
<dbReference type="InterPro" id="IPR005119">
    <property type="entry name" value="LysR_subst-bd"/>
</dbReference>
<dbReference type="GeneID" id="75165843"/>
<dbReference type="InterPro" id="IPR000847">
    <property type="entry name" value="LysR_HTH_N"/>
</dbReference>
<name>A0A2I3CNZ7_VIBAX</name>
<keyword evidence="2" id="KW-0805">Transcription regulation</keyword>
<dbReference type="InterPro" id="IPR036388">
    <property type="entry name" value="WH-like_DNA-bd_sf"/>
</dbReference>
<comment type="similarity">
    <text evidence="1">Belongs to the LysR transcriptional regulatory family.</text>
</comment>
<dbReference type="Pfam" id="PF03466">
    <property type="entry name" value="LysR_substrate"/>
    <property type="match status" value="1"/>
</dbReference>
<dbReference type="GO" id="GO:0003677">
    <property type="term" value="F:DNA binding"/>
    <property type="evidence" value="ECO:0007669"/>
    <property type="project" value="UniProtKB-KW"/>
</dbReference>
<protein>
    <submittedName>
        <fullName evidence="6">Transcriptional regulator, LysR family protein</fullName>
    </submittedName>
</protein>
<dbReference type="PROSITE" id="PS50931">
    <property type="entry name" value="HTH_LYSR"/>
    <property type="match status" value="1"/>
</dbReference>
<keyword evidence="4" id="KW-0804">Transcription</keyword>
<evidence type="ECO:0000313" key="7">
    <source>
        <dbReference type="Proteomes" id="UP000016714"/>
    </source>
</evidence>
<dbReference type="KEGG" id="vag:N646_3828"/>
<dbReference type="Gene3D" id="1.10.10.10">
    <property type="entry name" value="Winged helix-like DNA-binding domain superfamily/Winged helix DNA-binding domain"/>
    <property type="match status" value="1"/>
</dbReference>
<gene>
    <name evidence="6" type="ORF">N646_3828</name>
</gene>
<evidence type="ECO:0000256" key="4">
    <source>
        <dbReference type="ARBA" id="ARBA00023163"/>
    </source>
</evidence>
<evidence type="ECO:0000256" key="2">
    <source>
        <dbReference type="ARBA" id="ARBA00023015"/>
    </source>
</evidence>
<dbReference type="HOGENOM" id="CLU_039613_39_0_6"/>
<dbReference type="GO" id="GO:0003700">
    <property type="term" value="F:DNA-binding transcription factor activity"/>
    <property type="evidence" value="ECO:0007669"/>
    <property type="project" value="InterPro"/>
</dbReference>
<accession>A0A2I3CNZ7</accession>
<evidence type="ECO:0000259" key="5">
    <source>
        <dbReference type="PROSITE" id="PS50931"/>
    </source>
</evidence>
<dbReference type="RefSeq" id="WP_017819843.1">
    <property type="nucleotide sequence ID" value="NC_022359.1"/>
</dbReference>
<evidence type="ECO:0000313" key="6">
    <source>
        <dbReference type="EMBL" id="AGV19637.1"/>
    </source>
</evidence>
<reference evidence="6 7" key="1">
    <citation type="journal article" date="2015" name="Genome Announc.">
        <title>Complete genome sequence of Vibrio alginolyticus ATCC 17749.</title>
        <authorList>
            <person name="Liu X.F."/>
            <person name="Cao Y."/>
            <person name="Zhang H.L."/>
            <person name="Chen Y.J."/>
            <person name="Hu C.J."/>
        </authorList>
    </citation>
    <scope>NUCLEOTIDE SEQUENCE [LARGE SCALE GENOMIC DNA]</scope>
    <source>
        <strain evidence="7">ATCC 17749 / DSM 2171 / NBRC 15630 / NCIMB 1903 / NCTC 12160 / XII-53</strain>
    </source>
</reference>
<dbReference type="InterPro" id="IPR037402">
    <property type="entry name" value="YidZ_PBP2"/>
</dbReference>
<dbReference type="InterPro" id="IPR050389">
    <property type="entry name" value="LysR-type_TF"/>
</dbReference>
<dbReference type="SUPFAM" id="SSF46785">
    <property type="entry name" value="Winged helix' DNA-binding domain"/>
    <property type="match status" value="1"/>
</dbReference>
<evidence type="ECO:0000256" key="1">
    <source>
        <dbReference type="ARBA" id="ARBA00009437"/>
    </source>
</evidence>
<proteinExistence type="inferred from homology"/>
<dbReference type="PANTHER" id="PTHR30118:SF15">
    <property type="entry name" value="TRANSCRIPTIONAL REGULATORY PROTEIN"/>
    <property type="match status" value="1"/>
</dbReference>
<dbReference type="Gene3D" id="3.40.190.10">
    <property type="entry name" value="Periplasmic binding protein-like II"/>
    <property type="match status" value="2"/>
</dbReference>